<sequence length="220" mass="22554">MALASAFVTGCSGDSANGAIPSSDGGGSTTDERDDDRTTPSKDSGSSTGKDGSSSDLDAGTDAADAADAAVDCPTAPAAPDVDGPNKCGALDFGLPPAKFQPVKDDAGLNGGTLPPGIYDTVVAERATGTKGSWQETIVLANNGRFTRTRQIDPGTGNLGVLSYGSGTYSVSGNQLTMTDDCSSTDQRRSTLPYNVVTDECGLPMLQYSFTGFRLTMKRR</sequence>
<feature type="region of interest" description="Disordered" evidence="1">
    <location>
        <begin position="1"/>
        <end position="68"/>
    </location>
</feature>
<keyword evidence="3" id="KW-1185">Reference proteome</keyword>
<dbReference type="AlphaFoldDB" id="A0A0K1PJ38"/>
<organism evidence="2 3">
    <name type="scientific">Labilithrix luteola</name>
    <dbReference type="NCBI Taxonomy" id="1391654"/>
    <lineage>
        <taxon>Bacteria</taxon>
        <taxon>Pseudomonadati</taxon>
        <taxon>Myxococcota</taxon>
        <taxon>Polyangia</taxon>
        <taxon>Polyangiales</taxon>
        <taxon>Labilitrichaceae</taxon>
        <taxon>Labilithrix</taxon>
    </lineage>
</organism>
<evidence type="ECO:0000313" key="3">
    <source>
        <dbReference type="Proteomes" id="UP000064967"/>
    </source>
</evidence>
<dbReference type="KEGG" id="llu:AKJ09_00222"/>
<accession>A0A0K1PJ38</accession>
<dbReference type="EMBL" id="CP012333">
    <property type="protein sequence ID" value="AKU93558.1"/>
    <property type="molecule type" value="Genomic_DNA"/>
</dbReference>
<gene>
    <name evidence="2" type="ORF">AKJ09_00222</name>
</gene>
<dbReference type="Proteomes" id="UP000064967">
    <property type="component" value="Chromosome"/>
</dbReference>
<dbReference type="STRING" id="1391654.AKJ09_00222"/>
<evidence type="ECO:0000313" key="2">
    <source>
        <dbReference type="EMBL" id="AKU93558.1"/>
    </source>
</evidence>
<reference evidence="2 3" key="1">
    <citation type="submission" date="2015-08" db="EMBL/GenBank/DDBJ databases">
        <authorList>
            <person name="Babu N.S."/>
            <person name="Beckwith C.J."/>
            <person name="Beseler K.G."/>
            <person name="Brison A."/>
            <person name="Carone J.V."/>
            <person name="Caskin T.P."/>
            <person name="Diamond M."/>
            <person name="Durham M.E."/>
            <person name="Foxe J.M."/>
            <person name="Go M."/>
            <person name="Henderson B.A."/>
            <person name="Jones I.B."/>
            <person name="McGettigan J.A."/>
            <person name="Micheletti S.J."/>
            <person name="Nasrallah M.E."/>
            <person name="Ortiz D."/>
            <person name="Piller C.R."/>
            <person name="Privatt S.R."/>
            <person name="Schneider S.L."/>
            <person name="Sharp S."/>
            <person name="Smith T.C."/>
            <person name="Stanton J.D."/>
            <person name="Ullery H.E."/>
            <person name="Wilson R.J."/>
            <person name="Serrano M.G."/>
            <person name="Buck G."/>
            <person name="Lee V."/>
            <person name="Wang Y."/>
            <person name="Carvalho R."/>
            <person name="Voegtly L."/>
            <person name="Shi R."/>
            <person name="Duckworth R."/>
            <person name="Johnson A."/>
            <person name="Loviza R."/>
            <person name="Walstead R."/>
            <person name="Shah Z."/>
            <person name="Kiflezghi M."/>
            <person name="Wade K."/>
            <person name="Ball S.L."/>
            <person name="Bradley K.W."/>
            <person name="Asai D.J."/>
            <person name="Bowman C.A."/>
            <person name="Russell D.A."/>
            <person name="Pope W.H."/>
            <person name="Jacobs-Sera D."/>
            <person name="Hendrix R.W."/>
            <person name="Hatfull G.F."/>
        </authorList>
    </citation>
    <scope>NUCLEOTIDE SEQUENCE [LARGE SCALE GENOMIC DNA]</scope>
    <source>
        <strain evidence="2 3">DSM 27648</strain>
    </source>
</reference>
<protein>
    <submittedName>
        <fullName evidence="2">Uncharacterized protein</fullName>
    </submittedName>
</protein>
<evidence type="ECO:0000256" key="1">
    <source>
        <dbReference type="SAM" id="MobiDB-lite"/>
    </source>
</evidence>
<proteinExistence type="predicted"/>
<feature type="compositionally biased region" description="Low complexity" evidence="1">
    <location>
        <begin position="41"/>
        <end position="68"/>
    </location>
</feature>
<name>A0A0K1PJ38_9BACT</name>